<proteinExistence type="predicted"/>
<dbReference type="NCBIfam" id="NF041623">
    <property type="entry name" value="KwaB"/>
    <property type="match status" value="1"/>
</dbReference>
<dbReference type="EMBL" id="FNNJ01000039">
    <property type="protein sequence ID" value="SDY14684.1"/>
    <property type="molecule type" value="Genomic_DNA"/>
</dbReference>
<sequence length="319" mass="36630">MTREELINGLNLVLDQDDQLSTVVYAVMKNTNEVKQLNIVNEEISFIQNQFINSIIQSIINVEEQTIITVSEADDRANTVFEYDLDLPESLDYLNTELDDNIPTFSFEDDDLGNIQSLIIEIGTEQNQLIIFKQLSVVEVFGRGGYMLWKSNEQFERFEDKVLRLTPKFNAVKVNNTFIFTELKTLEHSHGFHDVIIREANQSITLIDDLNLLSTTEGIASMLSNVTFARKVLKIKNSPVIRNQVPNDVIINFTKTHPALARKMKYNDDSSRIILETKISKELFIKMLDDAYLTSELTNQFYESKAKDEVEVEEDNNGE</sequence>
<accession>A0A1H3HIR5</accession>
<dbReference type="RefSeq" id="WP_090126749.1">
    <property type="nucleotide sequence ID" value="NZ_FNNJ01000039.1"/>
</dbReference>
<dbReference type="InterPro" id="IPR048119">
    <property type="entry name" value="KwaB"/>
</dbReference>
<dbReference type="AlphaFoldDB" id="A0A1H3HIR5"/>
<evidence type="ECO:0008006" key="3">
    <source>
        <dbReference type="Google" id="ProtNLM"/>
    </source>
</evidence>
<dbReference type="OrthoDB" id="2680217at2"/>
<gene>
    <name evidence="1" type="ORF">SAMN05444411_1391</name>
</gene>
<dbReference type="Pfam" id="PF16162">
    <property type="entry name" value="KwaB"/>
    <property type="match status" value="1"/>
</dbReference>
<evidence type="ECO:0000313" key="2">
    <source>
        <dbReference type="Proteomes" id="UP000199595"/>
    </source>
</evidence>
<reference evidence="1 2" key="1">
    <citation type="submission" date="2016-10" db="EMBL/GenBank/DDBJ databases">
        <authorList>
            <person name="de Groot N.N."/>
        </authorList>
    </citation>
    <scope>NUCLEOTIDE SEQUENCE [LARGE SCALE GENOMIC DNA]</scope>
    <source>
        <strain evidence="1 2">DSM 24956</strain>
    </source>
</reference>
<evidence type="ECO:0000313" key="1">
    <source>
        <dbReference type="EMBL" id="SDY14684.1"/>
    </source>
</evidence>
<protein>
    <recommendedName>
        <fullName evidence="3">DUF4868 domain-containing protein</fullName>
    </recommendedName>
</protein>
<organism evidence="1 2">
    <name type="scientific">Lutibacter oricola</name>
    <dbReference type="NCBI Taxonomy" id="762486"/>
    <lineage>
        <taxon>Bacteria</taxon>
        <taxon>Pseudomonadati</taxon>
        <taxon>Bacteroidota</taxon>
        <taxon>Flavobacteriia</taxon>
        <taxon>Flavobacteriales</taxon>
        <taxon>Flavobacteriaceae</taxon>
        <taxon>Lutibacter</taxon>
    </lineage>
</organism>
<keyword evidence="2" id="KW-1185">Reference proteome</keyword>
<name>A0A1H3HIR5_9FLAO</name>
<dbReference type="Proteomes" id="UP000199595">
    <property type="component" value="Unassembled WGS sequence"/>
</dbReference>
<dbReference type="InterPro" id="IPR032359">
    <property type="entry name" value="KwaB-like"/>
</dbReference>